<proteinExistence type="predicted"/>
<dbReference type="Proteomes" id="UP001492380">
    <property type="component" value="Unassembled WGS sequence"/>
</dbReference>
<reference evidence="2 3" key="1">
    <citation type="submission" date="2024-04" db="EMBL/GenBank/DDBJ databases">
        <title>Phyllosticta paracitricarpa is synonymous to the EU quarantine fungus P. citricarpa based on phylogenomic analyses.</title>
        <authorList>
            <consortium name="Lawrence Berkeley National Laboratory"/>
            <person name="Van Ingen-Buijs V.A."/>
            <person name="Van Westerhoven A.C."/>
            <person name="Haridas S."/>
            <person name="Skiadas P."/>
            <person name="Martin F."/>
            <person name="Groenewald J.Z."/>
            <person name="Crous P.W."/>
            <person name="Seidl M.F."/>
        </authorList>
    </citation>
    <scope>NUCLEOTIDE SEQUENCE [LARGE SCALE GENOMIC DNA]</scope>
    <source>
        <strain evidence="2 3">CBS 123374</strain>
    </source>
</reference>
<sequence>MFAVESALPPAFSPPPPYLGSHTVEYSSPYFNLDFSAGSTTGGPNLESVFDAFECKRCDRMFVSRSAREQHWEDSSNHFICLAVHANGKRCTFDGENIEQLLQHYLVTHEFHSCRGCLQVFVDFKIYMKHLDEVFACSECQQHHKNENDVEQHMIMHRSRDIPCWGCSRPFPRACDVLYHLEGGYCHSGIDSFHLNSIAASFYPSWAYIDPAYREDLRLGVDLSKHYSRENPLPFLCPGLGCGNKFAKFHALVQHVEMGSCPASAEEGIIARVLEWMEHKVAMIGKDSLI</sequence>
<name>A0ABR1YTZ7_9PEZI</name>
<evidence type="ECO:0000313" key="2">
    <source>
        <dbReference type="EMBL" id="KAK8238457.1"/>
    </source>
</evidence>
<dbReference type="Gene3D" id="3.30.160.60">
    <property type="entry name" value="Classic Zinc Finger"/>
    <property type="match status" value="1"/>
</dbReference>
<evidence type="ECO:0000259" key="1">
    <source>
        <dbReference type="SMART" id="SM00355"/>
    </source>
</evidence>
<organism evidence="2 3">
    <name type="scientific">Phyllosticta capitalensis</name>
    <dbReference type="NCBI Taxonomy" id="121624"/>
    <lineage>
        <taxon>Eukaryota</taxon>
        <taxon>Fungi</taxon>
        <taxon>Dikarya</taxon>
        <taxon>Ascomycota</taxon>
        <taxon>Pezizomycotina</taxon>
        <taxon>Dothideomycetes</taxon>
        <taxon>Dothideomycetes incertae sedis</taxon>
        <taxon>Botryosphaeriales</taxon>
        <taxon>Phyllostictaceae</taxon>
        <taxon>Phyllosticta</taxon>
    </lineage>
</organism>
<dbReference type="EMBL" id="JBBWRZ010000004">
    <property type="protein sequence ID" value="KAK8238457.1"/>
    <property type="molecule type" value="Genomic_DNA"/>
</dbReference>
<feature type="domain" description="C2H2-type" evidence="1">
    <location>
        <begin position="53"/>
        <end position="78"/>
    </location>
</feature>
<feature type="domain" description="C2H2-type" evidence="1">
    <location>
        <begin position="135"/>
        <end position="157"/>
    </location>
</feature>
<accession>A0ABR1YTZ7</accession>
<feature type="domain" description="C2H2-type" evidence="1">
    <location>
        <begin position="235"/>
        <end position="259"/>
    </location>
</feature>
<dbReference type="InterPro" id="IPR013087">
    <property type="entry name" value="Znf_C2H2_type"/>
</dbReference>
<keyword evidence="3" id="KW-1185">Reference proteome</keyword>
<protein>
    <recommendedName>
        <fullName evidence="1">C2H2-type domain-containing protein</fullName>
    </recommendedName>
</protein>
<feature type="domain" description="C2H2-type" evidence="1">
    <location>
        <begin position="162"/>
        <end position="187"/>
    </location>
</feature>
<dbReference type="SMART" id="SM00355">
    <property type="entry name" value="ZnF_C2H2"/>
    <property type="match status" value="4"/>
</dbReference>
<comment type="caution">
    <text evidence="2">The sequence shown here is derived from an EMBL/GenBank/DDBJ whole genome shotgun (WGS) entry which is preliminary data.</text>
</comment>
<gene>
    <name evidence="2" type="ORF">HDK90DRAFT_226092</name>
</gene>
<evidence type="ECO:0000313" key="3">
    <source>
        <dbReference type="Proteomes" id="UP001492380"/>
    </source>
</evidence>